<dbReference type="PATRIC" id="fig|1127483.3.peg.677"/>
<dbReference type="Pfam" id="PF04020">
    <property type="entry name" value="Phage_holin_4_2"/>
    <property type="match status" value="1"/>
</dbReference>
<evidence type="ECO:0008006" key="4">
    <source>
        <dbReference type="Google" id="ProtNLM"/>
    </source>
</evidence>
<keyword evidence="1" id="KW-0472">Membrane</keyword>
<keyword evidence="1" id="KW-0812">Transmembrane</keyword>
<evidence type="ECO:0000313" key="3">
    <source>
        <dbReference type="Proteomes" id="UP000005808"/>
    </source>
</evidence>
<dbReference type="RefSeq" id="WP_006156494.1">
    <property type="nucleotide sequence ID" value="NZ_AHJE01000009.1"/>
</dbReference>
<dbReference type="OrthoDB" id="9797048at2"/>
<dbReference type="InterPro" id="IPR007165">
    <property type="entry name" value="Phage_holin_4_2"/>
</dbReference>
<evidence type="ECO:0000313" key="2">
    <source>
        <dbReference type="EMBL" id="EHP44376.1"/>
    </source>
</evidence>
<dbReference type="Proteomes" id="UP000005808">
    <property type="component" value="Unassembled WGS sequence"/>
</dbReference>
<feature type="transmembrane region" description="Helical" evidence="1">
    <location>
        <begin position="89"/>
        <end position="112"/>
    </location>
</feature>
<dbReference type="AlphaFoldDB" id="H1RZD5"/>
<evidence type="ECO:0000256" key="1">
    <source>
        <dbReference type="SAM" id="Phobius"/>
    </source>
</evidence>
<dbReference type="PANTHER" id="PTHR37309">
    <property type="entry name" value="SLR0284 PROTEIN"/>
    <property type="match status" value="1"/>
</dbReference>
<feature type="transmembrane region" description="Helical" evidence="1">
    <location>
        <begin position="53"/>
        <end position="77"/>
    </location>
</feature>
<organism evidence="2 3">
    <name type="scientific">Cupriavidus basilensis OR16</name>
    <dbReference type="NCBI Taxonomy" id="1127483"/>
    <lineage>
        <taxon>Bacteria</taxon>
        <taxon>Pseudomonadati</taxon>
        <taxon>Pseudomonadota</taxon>
        <taxon>Betaproteobacteria</taxon>
        <taxon>Burkholderiales</taxon>
        <taxon>Burkholderiaceae</taxon>
        <taxon>Cupriavidus</taxon>
    </lineage>
</organism>
<dbReference type="PANTHER" id="PTHR37309:SF1">
    <property type="entry name" value="SLR0284 PROTEIN"/>
    <property type="match status" value="1"/>
</dbReference>
<reference evidence="2 3" key="1">
    <citation type="journal article" date="2012" name="J. Bacteriol.">
        <title>De Novo Genome Project of Cupriavidus basilensis OR16.</title>
        <authorList>
            <person name="Cserhati M."/>
            <person name="Kriszt B."/>
            <person name="Szoboszlay S."/>
            <person name="Toth A."/>
            <person name="Szabo I."/>
            <person name="Tancsics A."/>
            <person name="Nagy I."/>
            <person name="Horvath B."/>
            <person name="Nagy I."/>
            <person name="Kukolya J."/>
        </authorList>
    </citation>
    <scope>NUCLEOTIDE SEQUENCE [LARGE SCALE GENOMIC DNA]</scope>
    <source>
        <strain evidence="2 3">OR16</strain>
    </source>
</reference>
<sequence>MRLLAVWIINAAALFLVGSLIDGIHLGGFGSAMIAALVLGLVNTLIRPILVILTLPVTLLTLGLFIFVINALLFLFVGKLLAGFVVTGFGAALLGSILYSVISWALSSVLLGERRSDDAVRRPMPIFQRAAP</sequence>
<accession>H1RZD5</accession>
<dbReference type="EMBL" id="AHJE01000009">
    <property type="protein sequence ID" value="EHP44376.1"/>
    <property type="molecule type" value="Genomic_DNA"/>
</dbReference>
<feature type="transmembrane region" description="Helical" evidence="1">
    <location>
        <begin position="29"/>
        <end position="46"/>
    </location>
</feature>
<keyword evidence="1" id="KW-1133">Transmembrane helix</keyword>
<comment type="caution">
    <text evidence="2">The sequence shown here is derived from an EMBL/GenBank/DDBJ whole genome shotgun (WGS) entry which is preliminary data.</text>
</comment>
<name>H1RZD5_9BURK</name>
<gene>
    <name evidence="2" type="ORF">OR16_03342</name>
</gene>
<proteinExistence type="predicted"/>
<protein>
    <recommendedName>
        <fullName evidence="4">Phage holin family protein</fullName>
    </recommendedName>
</protein>